<reference evidence="3 4" key="1">
    <citation type="submission" date="2020-07" db="EMBL/GenBank/DDBJ databases">
        <title>Draft genome and description of Microvirga mediterraneensis Marseille-Q2068 sp. nov.</title>
        <authorList>
            <person name="Boxberger M."/>
        </authorList>
    </citation>
    <scope>NUCLEOTIDE SEQUENCE [LARGE SCALE GENOMIC DNA]</scope>
    <source>
        <strain evidence="3 4">Marseille-Q2068</strain>
    </source>
</reference>
<evidence type="ECO:0008006" key="5">
    <source>
        <dbReference type="Google" id="ProtNLM"/>
    </source>
</evidence>
<proteinExistence type="predicted"/>
<dbReference type="InterPro" id="IPR011049">
    <property type="entry name" value="Serralysin-like_metalloprot_C"/>
</dbReference>
<evidence type="ECO:0000256" key="1">
    <source>
        <dbReference type="ARBA" id="ARBA00004613"/>
    </source>
</evidence>
<sequence length="466" mass="49301">MGEIAYRVEDGLETATFQVDVDHMMFDIVYRGSAINGTSGQVSSIEVRRAGELWFTYGSGPIPVDYDGGLREFHRSGAAGATVILGGSDHFIGSSRGDYIDGYGGDDYIDGGEGADTLDGGAGNDTYIVDNRDDRVFEAAGGGYDIIWTSANFALAIESEIEELRAATGANSLALFGNDFSNRIVGTSGGDTLDGKGGVDTLVGGAGDDLYLVDTAFDVVWEEAGQGYDTVITSVSYALGDNIEVLKAAGGDFYLSLTGNALSNEIFGNAGANVIDGRDGDDWLYGDGGNDVLYGGNGHDVLYGGTGRNRLLGQDGNDTLYGGMHADTLLGGDGNDKLYGDAGNDSLDGGAGNDTLNGGWGRDVFTFKDKLNAKTNVDTIKDFDVKDDTIRLENSIFKKLGKAGKLKPDFFTIGSKAQDKNDYLIYNKKTGYLYYDPDGSGSKSKALLFAKLKSGLAMTDKDFYVI</sequence>
<accession>A0A838BPV8</accession>
<gene>
    <name evidence="3" type="ORF">H0S73_15770</name>
</gene>
<dbReference type="RefSeq" id="WP_181053037.1">
    <property type="nucleotide sequence ID" value="NZ_JACDXJ010000001.1"/>
</dbReference>
<dbReference type="GO" id="GO:0005509">
    <property type="term" value="F:calcium ion binding"/>
    <property type="evidence" value="ECO:0007669"/>
    <property type="project" value="InterPro"/>
</dbReference>
<dbReference type="PRINTS" id="PR00313">
    <property type="entry name" value="CABNDNGRPT"/>
</dbReference>
<comment type="subcellular location">
    <subcellularLocation>
        <location evidence="1">Secreted</location>
    </subcellularLocation>
</comment>
<dbReference type="SUPFAM" id="SSF51120">
    <property type="entry name" value="beta-Roll"/>
    <property type="match status" value="3"/>
</dbReference>
<dbReference type="PROSITE" id="PS00330">
    <property type="entry name" value="HEMOLYSIN_CALCIUM"/>
    <property type="match status" value="5"/>
</dbReference>
<dbReference type="InterPro" id="IPR050557">
    <property type="entry name" value="RTX_toxin/Mannuronan_C5-epim"/>
</dbReference>
<keyword evidence="2" id="KW-0964">Secreted</keyword>
<dbReference type="PANTHER" id="PTHR38340:SF1">
    <property type="entry name" value="S-LAYER PROTEIN"/>
    <property type="match status" value="1"/>
</dbReference>
<dbReference type="Proteomes" id="UP000572984">
    <property type="component" value="Unassembled WGS sequence"/>
</dbReference>
<protein>
    <recommendedName>
        <fullName evidence="5">Calcium-binding protein</fullName>
    </recommendedName>
</protein>
<keyword evidence="4" id="KW-1185">Reference proteome</keyword>
<name>A0A838BPV8_9HYPH</name>
<dbReference type="InterPro" id="IPR001343">
    <property type="entry name" value="Hemolysn_Ca-bd"/>
</dbReference>
<dbReference type="GO" id="GO:0005576">
    <property type="term" value="C:extracellular region"/>
    <property type="evidence" value="ECO:0007669"/>
    <property type="project" value="UniProtKB-SubCell"/>
</dbReference>
<dbReference type="InterPro" id="IPR018511">
    <property type="entry name" value="Hemolysin-typ_Ca-bd_CS"/>
</dbReference>
<evidence type="ECO:0000313" key="4">
    <source>
        <dbReference type="Proteomes" id="UP000572984"/>
    </source>
</evidence>
<comment type="caution">
    <text evidence="3">The sequence shown here is derived from an EMBL/GenBank/DDBJ whole genome shotgun (WGS) entry which is preliminary data.</text>
</comment>
<dbReference type="EMBL" id="JACDXJ010000001">
    <property type="protein sequence ID" value="MBA1157577.1"/>
    <property type="molecule type" value="Genomic_DNA"/>
</dbReference>
<evidence type="ECO:0000256" key="2">
    <source>
        <dbReference type="ARBA" id="ARBA00022525"/>
    </source>
</evidence>
<organism evidence="3 4">
    <name type="scientific">Microvirga mediterraneensis</name>
    <dbReference type="NCBI Taxonomy" id="2754695"/>
    <lineage>
        <taxon>Bacteria</taxon>
        <taxon>Pseudomonadati</taxon>
        <taxon>Pseudomonadota</taxon>
        <taxon>Alphaproteobacteria</taxon>
        <taxon>Hyphomicrobiales</taxon>
        <taxon>Methylobacteriaceae</taxon>
        <taxon>Microvirga</taxon>
    </lineage>
</organism>
<dbReference type="PANTHER" id="PTHR38340">
    <property type="entry name" value="S-LAYER PROTEIN"/>
    <property type="match status" value="1"/>
</dbReference>
<dbReference type="AlphaFoldDB" id="A0A838BPV8"/>
<dbReference type="Pfam" id="PF00353">
    <property type="entry name" value="HemolysinCabind"/>
    <property type="match status" value="4"/>
</dbReference>
<dbReference type="Gene3D" id="2.150.10.10">
    <property type="entry name" value="Serralysin-like metalloprotease, C-terminal"/>
    <property type="match status" value="3"/>
</dbReference>
<evidence type="ECO:0000313" key="3">
    <source>
        <dbReference type="EMBL" id="MBA1157577.1"/>
    </source>
</evidence>